<dbReference type="OrthoDB" id="6435879at2759"/>
<dbReference type="Gene3D" id="3.30.420.10">
    <property type="entry name" value="Ribonuclease H-like superfamily/Ribonuclease H"/>
    <property type="match status" value="1"/>
</dbReference>
<protein>
    <submittedName>
        <fullName evidence="1">Uncharacterized protein</fullName>
    </submittedName>
</protein>
<name>A0A8X6GE18_TRICU</name>
<dbReference type="InterPro" id="IPR036397">
    <property type="entry name" value="RNaseH_sf"/>
</dbReference>
<keyword evidence="2" id="KW-1185">Reference proteome</keyword>
<evidence type="ECO:0000313" key="1">
    <source>
        <dbReference type="EMBL" id="GFR01259.1"/>
    </source>
</evidence>
<comment type="caution">
    <text evidence="1">The sequence shown here is derived from an EMBL/GenBank/DDBJ whole genome shotgun (WGS) entry which is preliminary data.</text>
</comment>
<dbReference type="Proteomes" id="UP000887116">
    <property type="component" value="Unassembled WGS sequence"/>
</dbReference>
<accession>A0A8X6GE18</accession>
<gene>
    <name evidence="1" type="ORF">TNCT_24871</name>
</gene>
<dbReference type="GO" id="GO:0003676">
    <property type="term" value="F:nucleic acid binding"/>
    <property type="evidence" value="ECO:0007669"/>
    <property type="project" value="InterPro"/>
</dbReference>
<dbReference type="EMBL" id="BMAO01005401">
    <property type="protein sequence ID" value="GFR01259.1"/>
    <property type="molecule type" value="Genomic_DNA"/>
</dbReference>
<dbReference type="AlphaFoldDB" id="A0A8X6GE18"/>
<proteinExistence type="predicted"/>
<organism evidence="1 2">
    <name type="scientific">Trichonephila clavata</name>
    <name type="common">Joro spider</name>
    <name type="synonym">Nephila clavata</name>
    <dbReference type="NCBI Taxonomy" id="2740835"/>
    <lineage>
        <taxon>Eukaryota</taxon>
        <taxon>Metazoa</taxon>
        <taxon>Ecdysozoa</taxon>
        <taxon>Arthropoda</taxon>
        <taxon>Chelicerata</taxon>
        <taxon>Arachnida</taxon>
        <taxon>Araneae</taxon>
        <taxon>Araneomorphae</taxon>
        <taxon>Entelegynae</taxon>
        <taxon>Araneoidea</taxon>
        <taxon>Nephilidae</taxon>
        <taxon>Trichonephila</taxon>
    </lineage>
</organism>
<evidence type="ECO:0000313" key="2">
    <source>
        <dbReference type="Proteomes" id="UP000887116"/>
    </source>
</evidence>
<sequence>MSRKFSTPVHQEKLKWPKKDLNGLDKSSLEEQVHMSFAANVSSVEGKRSPESPVPVRHEKLGQAGNALKSQKNCRTMRHPIHPEWLPEHCSFRHLRWPPKSPDMDIIEYIWDALQRDV</sequence>
<reference evidence="1" key="1">
    <citation type="submission" date="2020-07" db="EMBL/GenBank/DDBJ databases">
        <title>Multicomponent nature underlies the extraordinary mechanical properties of spider dragline silk.</title>
        <authorList>
            <person name="Kono N."/>
            <person name="Nakamura H."/>
            <person name="Mori M."/>
            <person name="Yoshida Y."/>
            <person name="Ohtoshi R."/>
            <person name="Malay A.D."/>
            <person name="Moran D.A.P."/>
            <person name="Tomita M."/>
            <person name="Numata K."/>
            <person name="Arakawa K."/>
        </authorList>
    </citation>
    <scope>NUCLEOTIDE SEQUENCE</scope>
</reference>